<feature type="compositionally biased region" description="Gly residues" evidence="7">
    <location>
        <begin position="926"/>
        <end position="944"/>
    </location>
</feature>
<protein>
    <recommendedName>
        <fullName evidence="1">RNA helicase</fullName>
        <ecNumber evidence="1">3.6.4.13</ecNumber>
    </recommendedName>
</protein>
<feature type="domain" description="Helicase ATP-binding" evidence="9">
    <location>
        <begin position="421"/>
        <end position="595"/>
    </location>
</feature>
<evidence type="ECO:0000259" key="10">
    <source>
        <dbReference type="PROSITE" id="PS51194"/>
    </source>
</evidence>
<dbReference type="CDD" id="cd18787">
    <property type="entry name" value="SF2_C_DEAD"/>
    <property type="match status" value="1"/>
</dbReference>
<evidence type="ECO:0000256" key="6">
    <source>
        <dbReference type="ARBA" id="ARBA00022884"/>
    </source>
</evidence>
<dbReference type="SUPFAM" id="SSF52540">
    <property type="entry name" value="P-loop containing nucleoside triphosphate hydrolases"/>
    <property type="match status" value="1"/>
</dbReference>
<dbReference type="GO" id="GO:0003723">
    <property type="term" value="F:RNA binding"/>
    <property type="evidence" value="ECO:0007669"/>
    <property type="project" value="UniProtKB-KW"/>
</dbReference>
<dbReference type="InterPro" id="IPR001202">
    <property type="entry name" value="WW_dom"/>
</dbReference>
<dbReference type="Pfam" id="PF00271">
    <property type="entry name" value="Helicase_C"/>
    <property type="match status" value="1"/>
</dbReference>
<evidence type="ECO:0000313" key="11">
    <source>
        <dbReference type="EMBL" id="KAK9084409.1"/>
    </source>
</evidence>
<dbReference type="AlphaFoldDB" id="A0AAP0E0H2"/>
<feature type="compositionally biased region" description="Basic and acidic residues" evidence="7">
    <location>
        <begin position="949"/>
        <end position="968"/>
    </location>
</feature>
<reference evidence="11 12" key="1">
    <citation type="submission" date="2024-01" db="EMBL/GenBank/DDBJ databases">
        <title>Genome assemblies of Stephania.</title>
        <authorList>
            <person name="Yang L."/>
        </authorList>
    </citation>
    <scope>NUCLEOTIDE SEQUENCE [LARGE SCALE GENOMIC DNA]</scope>
    <source>
        <strain evidence="11">JXDWG</strain>
        <tissue evidence="11">Leaf</tissue>
    </source>
</reference>
<dbReference type="SMART" id="SM00456">
    <property type="entry name" value="WW"/>
    <property type="match status" value="1"/>
</dbReference>
<keyword evidence="12" id="KW-1185">Reference proteome</keyword>
<dbReference type="Proteomes" id="UP001419268">
    <property type="component" value="Unassembled WGS sequence"/>
</dbReference>
<proteinExistence type="predicted"/>
<feature type="compositionally biased region" description="Gly residues" evidence="7">
    <location>
        <begin position="874"/>
        <end position="885"/>
    </location>
</feature>
<feature type="compositionally biased region" description="Polar residues" evidence="7">
    <location>
        <begin position="158"/>
        <end position="176"/>
    </location>
</feature>
<feature type="domain" description="WW" evidence="8">
    <location>
        <begin position="20"/>
        <end position="54"/>
    </location>
</feature>
<dbReference type="GO" id="GO:0003724">
    <property type="term" value="F:RNA helicase activity"/>
    <property type="evidence" value="ECO:0007669"/>
    <property type="project" value="UniProtKB-EC"/>
</dbReference>
<keyword evidence="4" id="KW-0347">Helicase</keyword>
<evidence type="ECO:0000256" key="2">
    <source>
        <dbReference type="ARBA" id="ARBA00022741"/>
    </source>
</evidence>
<dbReference type="SMART" id="SM00487">
    <property type="entry name" value="DEXDc"/>
    <property type="match status" value="1"/>
</dbReference>
<keyword evidence="5" id="KW-0067">ATP-binding</keyword>
<dbReference type="Pfam" id="PF00270">
    <property type="entry name" value="DEAD"/>
    <property type="match status" value="1"/>
</dbReference>
<feature type="compositionally biased region" description="Low complexity" evidence="7">
    <location>
        <begin position="973"/>
        <end position="992"/>
    </location>
</feature>
<dbReference type="Pfam" id="PF00397">
    <property type="entry name" value="WW"/>
    <property type="match status" value="1"/>
</dbReference>
<dbReference type="InterPro" id="IPR027417">
    <property type="entry name" value="P-loop_NTPase"/>
</dbReference>
<dbReference type="InterPro" id="IPR001650">
    <property type="entry name" value="Helicase_C-like"/>
</dbReference>
<evidence type="ECO:0000256" key="1">
    <source>
        <dbReference type="ARBA" id="ARBA00012552"/>
    </source>
</evidence>
<keyword evidence="2" id="KW-0547">Nucleotide-binding</keyword>
<feature type="region of interest" description="Disordered" evidence="7">
    <location>
        <begin position="157"/>
        <end position="176"/>
    </location>
</feature>
<organism evidence="11 12">
    <name type="scientific">Stephania cephalantha</name>
    <dbReference type="NCBI Taxonomy" id="152367"/>
    <lineage>
        <taxon>Eukaryota</taxon>
        <taxon>Viridiplantae</taxon>
        <taxon>Streptophyta</taxon>
        <taxon>Embryophyta</taxon>
        <taxon>Tracheophyta</taxon>
        <taxon>Spermatophyta</taxon>
        <taxon>Magnoliopsida</taxon>
        <taxon>Ranunculales</taxon>
        <taxon>Menispermaceae</taxon>
        <taxon>Menispermoideae</taxon>
        <taxon>Cissampelideae</taxon>
        <taxon>Stephania</taxon>
    </lineage>
</organism>
<accession>A0AAP0E0H2</accession>
<feature type="compositionally biased region" description="Basic and acidic residues" evidence="7">
    <location>
        <begin position="887"/>
        <end position="913"/>
    </location>
</feature>
<comment type="caution">
    <text evidence="11">The sequence shown here is derived from an EMBL/GenBank/DDBJ whole genome shotgun (WGS) entry which is preliminary data.</text>
</comment>
<evidence type="ECO:0000256" key="3">
    <source>
        <dbReference type="ARBA" id="ARBA00022801"/>
    </source>
</evidence>
<dbReference type="GO" id="GO:0016787">
    <property type="term" value="F:hydrolase activity"/>
    <property type="evidence" value="ECO:0007669"/>
    <property type="project" value="UniProtKB-KW"/>
</dbReference>
<evidence type="ECO:0000256" key="5">
    <source>
        <dbReference type="ARBA" id="ARBA00022840"/>
    </source>
</evidence>
<gene>
    <name evidence="11" type="ORF">Scep_030880</name>
</gene>
<evidence type="ECO:0000259" key="9">
    <source>
        <dbReference type="PROSITE" id="PS51192"/>
    </source>
</evidence>
<dbReference type="EC" id="3.6.4.13" evidence="1"/>
<dbReference type="FunFam" id="3.40.50.300:FF:000008">
    <property type="entry name" value="ATP-dependent RNA helicase RhlB"/>
    <property type="match status" value="1"/>
</dbReference>
<dbReference type="PANTHER" id="PTHR47958">
    <property type="entry name" value="ATP-DEPENDENT RNA HELICASE DBP3"/>
    <property type="match status" value="1"/>
</dbReference>
<dbReference type="PROSITE" id="PS51194">
    <property type="entry name" value="HELICASE_CTER"/>
    <property type="match status" value="1"/>
</dbReference>
<dbReference type="GO" id="GO:0005524">
    <property type="term" value="F:ATP binding"/>
    <property type="evidence" value="ECO:0007669"/>
    <property type="project" value="UniProtKB-KW"/>
</dbReference>
<dbReference type="Gene3D" id="3.40.50.300">
    <property type="entry name" value="P-loop containing nucleotide triphosphate hydrolases"/>
    <property type="match status" value="2"/>
</dbReference>
<feature type="region of interest" description="Disordered" evidence="7">
    <location>
        <begin position="847"/>
        <end position="996"/>
    </location>
</feature>
<dbReference type="SUPFAM" id="SSF51045">
    <property type="entry name" value="WW domain"/>
    <property type="match status" value="1"/>
</dbReference>
<keyword evidence="3" id="KW-0378">Hydrolase</keyword>
<evidence type="ECO:0000256" key="4">
    <source>
        <dbReference type="ARBA" id="ARBA00022806"/>
    </source>
</evidence>
<evidence type="ECO:0000256" key="7">
    <source>
        <dbReference type="SAM" id="MobiDB-lite"/>
    </source>
</evidence>
<dbReference type="InterPro" id="IPR011545">
    <property type="entry name" value="DEAD/DEAH_box_helicase_dom"/>
</dbReference>
<dbReference type="SMART" id="SM00490">
    <property type="entry name" value="HELICc"/>
    <property type="match status" value="1"/>
</dbReference>
<dbReference type="Gene3D" id="2.20.70.10">
    <property type="match status" value="1"/>
</dbReference>
<name>A0AAP0E0H2_9MAGN</name>
<sequence length="1040" mass="113314">MATAEAAAASLGPRYAPDDPTLPKPWKGLIDGSTGILYYWNPETNVTQYERPAAVAPPLPAGPPPAVSMPKLAPIPMARSMQSNGLLVHQGQQANQTLQQQKMGYPQREDIEFHQGKQHGISPSQSQQPRASSLHDIPTGVHSVQVSSIGVQSVQQQYGTSSLNRPESGSSLAQLPQNGDDLILRQQIGGTVSRNHMGPSIVQNQQSGGPPNMLNRSSEEEASGRPAGDYYFSANKDGPMMAPPQPNLPAVPMGRNQQDMRMGGIPPHIPPPGRTGGLNAAAGHGMPNMFNHGAMAQPFPNNLNMRPPMRMLSSPEVSNLSPADVYRRQHEVTATGDNVPAPFMTFEATGFPPEILREMEPFLWTSFERVLSFQITRDVAGAFLLLDATTWSKMPPFLLPRVASMHLAGFSSPTPIQAQTWPIALQSKDIVAIAKTGSGKTLGYLLPAFIHLRRCRNNPQNGPTVLVLAPTRELATQIQDEVVKFGLSSRITCTCLYGGAPKGVQIRELDRGAEIVVATPGRLNDILEMKKIDFRQVSFLVLDEADRMLDMGFEPQIRKIVNEIPPRRQTLMYTATWPKEVRKIAGDLLVNPVQVNIGNVDELAANKSITQLGLVSVCYHLRVALATDLRFMYDFHGLLPIDLAIRTLDFNVRPFYVESVLVNVLLFSEFLFDIYLFFVAGMQYVEVVPQMQKQRRLEQILREQERGSKVIIFCSTKRSCDQLARSIGRSFGAAAIHGDKSQGERDWVLNQFRSGKSPILVATDVAARGLDIKDIRVVINYDFPTGIEDYVHRIGRTGRAGATGISYTFFCDQDWKYAADLVKVLEGANQRVPPEVREMAMRGASGFSKGRGGFSRPDGGRWDSGGRGGERDVGFGGRDGNFGGRGGHRDGSFGGRGGDRDGSFGGRGGDRDGSFGGRGGRRDFFGGRGNRGRGFSGPGNGPIGRGRHDRGGAQERYNNMDRRGRYETRTGAVSRSRGRSYSRSYSPSPERVSTWDRTGGIGSLTGIEPPLAQPQVNVAAIPGASTDGLEPSIIPAADPN</sequence>
<feature type="region of interest" description="Disordered" evidence="7">
    <location>
        <begin position="1"/>
        <end position="26"/>
    </location>
</feature>
<dbReference type="PROSITE" id="PS51192">
    <property type="entry name" value="HELICASE_ATP_BIND_1"/>
    <property type="match status" value="1"/>
</dbReference>
<dbReference type="PROSITE" id="PS00039">
    <property type="entry name" value="DEAD_ATP_HELICASE"/>
    <property type="match status" value="1"/>
</dbReference>
<feature type="region of interest" description="Disordered" evidence="7">
    <location>
        <begin position="201"/>
        <end position="229"/>
    </location>
</feature>
<evidence type="ECO:0000313" key="12">
    <source>
        <dbReference type="Proteomes" id="UP001419268"/>
    </source>
</evidence>
<dbReference type="InterPro" id="IPR014001">
    <property type="entry name" value="Helicase_ATP-bd"/>
</dbReference>
<dbReference type="InterPro" id="IPR000629">
    <property type="entry name" value="RNA-helicase_DEAD-box_CS"/>
</dbReference>
<keyword evidence="6" id="KW-0694">RNA-binding</keyword>
<evidence type="ECO:0000259" key="8">
    <source>
        <dbReference type="PROSITE" id="PS50020"/>
    </source>
</evidence>
<dbReference type="CDD" id="cd00201">
    <property type="entry name" value="WW"/>
    <property type="match status" value="1"/>
</dbReference>
<feature type="domain" description="Helicase C-terminal" evidence="10">
    <location>
        <begin position="696"/>
        <end position="840"/>
    </location>
</feature>
<dbReference type="InterPro" id="IPR036020">
    <property type="entry name" value="WW_dom_sf"/>
</dbReference>
<dbReference type="PROSITE" id="PS50020">
    <property type="entry name" value="WW_DOMAIN_2"/>
    <property type="match status" value="1"/>
</dbReference>
<dbReference type="EMBL" id="JBBNAG010000013">
    <property type="protein sequence ID" value="KAK9084409.1"/>
    <property type="molecule type" value="Genomic_DNA"/>
</dbReference>
<dbReference type="PROSITE" id="PS01159">
    <property type="entry name" value="WW_DOMAIN_1"/>
    <property type="match status" value="1"/>
</dbReference>